<feature type="compositionally biased region" description="Polar residues" evidence="1">
    <location>
        <begin position="25"/>
        <end position="35"/>
    </location>
</feature>
<dbReference type="AlphaFoldDB" id="A0AA38T8Y1"/>
<proteinExistence type="predicted"/>
<comment type="caution">
    <text evidence="2">The sequence shown here is derived from an EMBL/GenBank/DDBJ whole genome shotgun (WGS) entry which is preliminary data.</text>
</comment>
<dbReference type="PANTHER" id="PTHR34396">
    <property type="entry name" value="OS03G0264950 PROTEIN-RELATED"/>
    <property type="match status" value="1"/>
</dbReference>
<dbReference type="Proteomes" id="UP001172457">
    <property type="component" value="Chromosome 3"/>
</dbReference>
<dbReference type="PANTHER" id="PTHR34396:SF24">
    <property type="entry name" value="BED-TYPE DOMAIN-CONTAINING PROTEIN"/>
    <property type="match status" value="1"/>
</dbReference>
<evidence type="ECO:0000313" key="3">
    <source>
        <dbReference type="Proteomes" id="UP001172457"/>
    </source>
</evidence>
<feature type="compositionally biased region" description="Acidic residues" evidence="1">
    <location>
        <begin position="9"/>
        <end position="18"/>
    </location>
</feature>
<dbReference type="EMBL" id="JARYMX010000003">
    <property type="protein sequence ID" value="KAJ9556559.1"/>
    <property type="molecule type" value="Genomic_DNA"/>
</dbReference>
<evidence type="ECO:0000313" key="2">
    <source>
        <dbReference type="EMBL" id="KAJ9556559.1"/>
    </source>
</evidence>
<dbReference type="GO" id="GO:0006357">
    <property type="term" value="P:regulation of transcription by RNA polymerase II"/>
    <property type="evidence" value="ECO:0007669"/>
    <property type="project" value="TreeGrafter"/>
</dbReference>
<organism evidence="2 3">
    <name type="scientific">Centaurea solstitialis</name>
    <name type="common">yellow star-thistle</name>
    <dbReference type="NCBI Taxonomy" id="347529"/>
    <lineage>
        <taxon>Eukaryota</taxon>
        <taxon>Viridiplantae</taxon>
        <taxon>Streptophyta</taxon>
        <taxon>Embryophyta</taxon>
        <taxon>Tracheophyta</taxon>
        <taxon>Spermatophyta</taxon>
        <taxon>Magnoliopsida</taxon>
        <taxon>eudicotyledons</taxon>
        <taxon>Gunneridae</taxon>
        <taxon>Pentapetalae</taxon>
        <taxon>asterids</taxon>
        <taxon>campanulids</taxon>
        <taxon>Asterales</taxon>
        <taxon>Asteraceae</taxon>
        <taxon>Carduoideae</taxon>
        <taxon>Cardueae</taxon>
        <taxon>Centaureinae</taxon>
        <taxon>Centaurea</taxon>
    </lineage>
</organism>
<accession>A0AA38T8Y1</accession>
<dbReference type="InterPro" id="IPR053031">
    <property type="entry name" value="Cuticle_assoc_protein"/>
</dbReference>
<gene>
    <name evidence="2" type="ORF">OSB04_011173</name>
</gene>
<evidence type="ECO:0008006" key="4">
    <source>
        <dbReference type="Google" id="ProtNLM"/>
    </source>
</evidence>
<evidence type="ECO:0000256" key="1">
    <source>
        <dbReference type="SAM" id="MobiDB-lite"/>
    </source>
</evidence>
<protein>
    <recommendedName>
        <fullName evidence="4">BED-type domain-containing protein</fullName>
    </recommendedName>
</protein>
<sequence>MATTQESNANEDDNDDDLNQDHLEPTQSETPTKNASVEKKRRLAFEIWKDFFFIPSKQGEPLYCECKKCGNRYLPGTRNSTDNLHRHLQSFINKTTRDMGSFMVSSDKDSLITTNSNFSQEKFSELLVHAVIRHDLSFSFVEYEGIRILHSFRRIWRPVIIKVQKEVKKHEDWNKVGTEVLEALM</sequence>
<name>A0AA38T8Y1_9ASTR</name>
<dbReference type="GO" id="GO:0005634">
    <property type="term" value="C:nucleus"/>
    <property type="evidence" value="ECO:0007669"/>
    <property type="project" value="TreeGrafter"/>
</dbReference>
<reference evidence="2" key="1">
    <citation type="submission" date="2023-03" db="EMBL/GenBank/DDBJ databases">
        <title>Chromosome-scale reference genome and RAD-based genetic map of yellow starthistle (Centaurea solstitialis) reveal putative structural variation and QTLs associated with invader traits.</title>
        <authorList>
            <person name="Reatini B."/>
            <person name="Cang F.A."/>
            <person name="Jiang Q."/>
            <person name="Mckibben M.T.W."/>
            <person name="Barker M.S."/>
            <person name="Rieseberg L.H."/>
            <person name="Dlugosch K.M."/>
        </authorList>
    </citation>
    <scope>NUCLEOTIDE SEQUENCE</scope>
    <source>
        <strain evidence="2">CAN-66</strain>
        <tissue evidence="2">Leaf</tissue>
    </source>
</reference>
<keyword evidence="3" id="KW-1185">Reference proteome</keyword>
<feature type="region of interest" description="Disordered" evidence="1">
    <location>
        <begin position="1"/>
        <end position="37"/>
    </location>
</feature>
<dbReference type="GO" id="GO:1990837">
    <property type="term" value="F:sequence-specific double-stranded DNA binding"/>
    <property type="evidence" value="ECO:0007669"/>
    <property type="project" value="TreeGrafter"/>
</dbReference>